<sequence length="44" mass="5161">MCYFGLKYTTHLGCYGFRNLSPGFLICRYPLCILNIYFVKTKVC</sequence>
<gene>
    <name evidence="1" type="ORF">AVDCRST_MAG95-3127</name>
</gene>
<reference evidence="1" key="1">
    <citation type="submission" date="2020-02" db="EMBL/GenBank/DDBJ databases">
        <authorList>
            <person name="Meier V. D."/>
        </authorList>
    </citation>
    <scope>NUCLEOTIDE SEQUENCE</scope>
    <source>
        <strain evidence="1">AVDCRST_MAG95</strain>
    </source>
</reference>
<dbReference type="AlphaFoldDB" id="A0A6J4JEP2"/>
<protein>
    <submittedName>
        <fullName evidence="1">Uncharacterized protein</fullName>
    </submittedName>
</protein>
<organism evidence="1">
    <name type="scientific">uncultured Adhaeribacter sp</name>
    <dbReference type="NCBI Taxonomy" id="448109"/>
    <lineage>
        <taxon>Bacteria</taxon>
        <taxon>Pseudomonadati</taxon>
        <taxon>Bacteroidota</taxon>
        <taxon>Cytophagia</taxon>
        <taxon>Cytophagales</taxon>
        <taxon>Hymenobacteraceae</taxon>
        <taxon>Adhaeribacter</taxon>
        <taxon>environmental samples</taxon>
    </lineage>
</organism>
<dbReference type="EMBL" id="CADCTJ010000985">
    <property type="protein sequence ID" value="CAA9278021.1"/>
    <property type="molecule type" value="Genomic_DNA"/>
</dbReference>
<name>A0A6J4JEP2_9BACT</name>
<accession>A0A6J4JEP2</accession>
<evidence type="ECO:0000313" key="1">
    <source>
        <dbReference type="EMBL" id="CAA9278021.1"/>
    </source>
</evidence>
<proteinExistence type="predicted"/>